<sequence length="404" mass="45121">MVFKREMNFLMLFCLVFIQASAIPQSITSLQQEEEERWTWGFSTTDNENKTHVRLSEPHNVTENSVSEEVNPCELQPPKMPDFRAPGRRISHVKCLEYIWDIKEREDKNISHHQCIIYNSIKHGTIIPKVSAAIGGRLTLPGEFPHMGAIGWKSSLGQWVFKCGGSLISSKFVLTAAHCSKASDRDTTIADVDPKIVRLADKNILERDAFGINHAYLDTTILRVISHPDYKPPKKYNDIAIIELRDEVKFSNYVHPACLYTGSDTELVGKKATMTGWGVVETVNHTLSPELQVVVLDVLNSQLCDDLLRPSCNRLWCGMQEHQICAGVLAGGVDACQGDSGGPLQIEMVLPQRGDSCNVDHSCRRMHQVIGVTSFGVGCALANLPGIYTRVSTYLDWIEGIVWK</sequence>
<dbReference type="Proteomes" id="UP001153292">
    <property type="component" value="Chromosome 14"/>
</dbReference>
<dbReference type="Pfam" id="PF00089">
    <property type="entry name" value="Trypsin"/>
    <property type="match status" value="1"/>
</dbReference>
<protein>
    <recommendedName>
        <fullName evidence="4">Peptidase S1 domain-containing protein</fullName>
    </recommendedName>
</protein>
<reference evidence="5" key="1">
    <citation type="submission" date="2021-12" db="EMBL/GenBank/DDBJ databases">
        <authorList>
            <person name="King R."/>
        </authorList>
    </citation>
    <scope>NUCLEOTIDE SEQUENCE</scope>
</reference>
<feature type="signal peptide" evidence="3">
    <location>
        <begin position="1"/>
        <end position="22"/>
    </location>
</feature>
<feature type="domain" description="Peptidase S1" evidence="4">
    <location>
        <begin position="133"/>
        <end position="403"/>
    </location>
</feature>
<dbReference type="InterPro" id="IPR018114">
    <property type="entry name" value="TRYPSIN_HIS"/>
</dbReference>
<evidence type="ECO:0000259" key="4">
    <source>
        <dbReference type="PROSITE" id="PS50240"/>
    </source>
</evidence>
<dbReference type="PROSITE" id="PS00135">
    <property type="entry name" value="TRYPSIN_SER"/>
    <property type="match status" value="1"/>
</dbReference>
<name>A0ABN8AWR2_CHISP</name>
<dbReference type="EMBL" id="OU963907">
    <property type="protein sequence ID" value="CAH0399364.1"/>
    <property type="molecule type" value="Genomic_DNA"/>
</dbReference>
<proteinExistence type="predicted"/>
<dbReference type="PROSITE" id="PS00134">
    <property type="entry name" value="TRYPSIN_HIS"/>
    <property type="match status" value="1"/>
</dbReference>
<dbReference type="InterPro" id="IPR033116">
    <property type="entry name" value="TRYPSIN_SER"/>
</dbReference>
<dbReference type="PRINTS" id="PR00722">
    <property type="entry name" value="CHYMOTRYPSIN"/>
</dbReference>
<dbReference type="CDD" id="cd00190">
    <property type="entry name" value="Tryp_SPc"/>
    <property type="match status" value="1"/>
</dbReference>
<keyword evidence="2" id="KW-0645">Protease</keyword>
<accession>A0ABN8AWR2</accession>
<dbReference type="Gene3D" id="2.40.10.10">
    <property type="entry name" value="Trypsin-like serine proteases"/>
    <property type="match status" value="2"/>
</dbReference>
<dbReference type="InterPro" id="IPR043504">
    <property type="entry name" value="Peptidase_S1_PA_chymotrypsin"/>
</dbReference>
<dbReference type="SMART" id="SM00020">
    <property type="entry name" value="Tryp_SPc"/>
    <property type="match status" value="1"/>
</dbReference>
<keyword evidence="2" id="KW-0720">Serine protease</keyword>
<dbReference type="InterPro" id="IPR009003">
    <property type="entry name" value="Peptidase_S1_PA"/>
</dbReference>
<evidence type="ECO:0000256" key="1">
    <source>
        <dbReference type="ARBA" id="ARBA00023157"/>
    </source>
</evidence>
<organism evidence="5 6">
    <name type="scientific">Chilo suppressalis</name>
    <name type="common">Asiatic rice borer moth</name>
    <dbReference type="NCBI Taxonomy" id="168631"/>
    <lineage>
        <taxon>Eukaryota</taxon>
        <taxon>Metazoa</taxon>
        <taxon>Ecdysozoa</taxon>
        <taxon>Arthropoda</taxon>
        <taxon>Hexapoda</taxon>
        <taxon>Insecta</taxon>
        <taxon>Pterygota</taxon>
        <taxon>Neoptera</taxon>
        <taxon>Endopterygota</taxon>
        <taxon>Lepidoptera</taxon>
        <taxon>Glossata</taxon>
        <taxon>Ditrysia</taxon>
        <taxon>Pyraloidea</taxon>
        <taxon>Crambidae</taxon>
        <taxon>Crambinae</taxon>
        <taxon>Chilo</taxon>
    </lineage>
</organism>
<dbReference type="SUPFAM" id="SSF50494">
    <property type="entry name" value="Trypsin-like serine proteases"/>
    <property type="match status" value="1"/>
</dbReference>
<evidence type="ECO:0000256" key="2">
    <source>
        <dbReference type="RuleBase" id="RU363034"/>
    </source>
</evidence>
<gene>
    <name evidence="5" type="ORF">CHILSU_LOCUS2505</name>
</gene>
<dbReference type="PANTHER" id="PTHR24252:SF7">
    <property type="entry name" value="HYALIN"/>
    <property type="match status" value="1"/>
</dbReference>
<keyword evidence="3" id="KW-0732">Signal</keyword>
<dbReference type="InterPro" id="IPR001254">
    <property type="entry name" value="Trypsin_dom"/>
</dbReference>
<dbReference type="PANTHER" id="PTHR24252">
    <property type="entry name" value="ACROSIN-RELATED"/>
    <property type="match status" value="1"/>
</dbReference>
<keyword evidence="1" id="KW-1015">Disulfide bond</keyword>
<keyword evidence="2" id="KW-0378">Hydrolase</keyword>
<evidence type="ECO:0000313" key="6">
    <source>
        <dbReference type="Proteomes" id="UP001153292"/>
    </source>
</evidence>
<evidence type="ECO:0000313" key="5">
    <source>
        <dbReference type="EMBL" id="CAH0399364.1"/>
    </source>
</evidence>
<keyword evidence="6" id="KW-1185">Reference proteome</keyword>
<evidence type="ECO:0000256" key="3">
    <source>
        <dbReference type="SAM" id="SignalP"/>
    </source>
</evidence>
<feature type="chain" id="PRO_5047434641" description="Peptidase S1 domain-containing protein" evidence="3">
    <location>
        <begin position="23"/>
        <end position="404"/>
    </location>
</feature>
<dbReference type="PROSITE" id="PS50240">
    <property type="entry name" value="TRYPSIN_DOM"/>
    <property type="match status" value="1"/>
</dbReference>
<dbReference type="InterPro" id="IPR001314">
    <property type="entry name" value="Peptidase_S1A"/>
</dbReference>